<evidence type="ECO:0000256" key="1">
    <source>
        <dbReference type="ARBA" id="ARBA00004167"/>
    </source>
</evidence>
<dbReference type="FunFam" id="2.20.100.10:FF:000007">
    <property type="entry name" value="Thrombospondin 1"/>
    <property type="match status" value="2"/>
</dbReference>
<dbReference type="SMART" id="SM00209">
    <property type="entry name" value="TSP1"/>
    <property type="match status" value="2"/>
</dbReference>
<organism evidence="10 11">
    <name type="scientific">Nematostella vectensis</name>
    <name type="common">Starlet sea anemone</name>
    <dbReference type="NCBI Taxonomy" id="45351"/>
    <lineage>
        <taxon>Eukaryota</taxon>
        <taxon>Metazoa</taxon>
        <taxon>Cnidaria</taxon>
        <taxon>Anthozoa</taxon>
        <taxon>Hexacorallia</taxon>
        <taxon>Actiniaria</taxon>
        <taxon>Edwardsiidae</taxon>
        <taxon>Nematostella</taxon>
    </lineage>
</organism>
<dbReference type="Gene3D" id="2.20.100.10">
    <property type="entry name" value="Thrombospondin type-1 (TSP1) repeat"/>
    <property type="match status" value="2"/>
</dbReference>
<keyword evidence="3" id="KW-0964">Secreted</keyword>
<dbReference type="InterPro" id="IPR000884">
    <property type="entry name" value="TSP1_rpt"/>
</dbReference>
<dbReference type="Proteomes" id="UP000001593">
    <property type="component" value="Unassembled WGS sequence"/>
</dbReference>
<gene>
    <name evidence="10" type="ORF">NEMVEDRAFT_v1g138181</name>
</gene>
<keyword evidence="5" id="KW-0732">Signal</keyword>
<sequence length="129" mass="13670">VDGHWGRWTAWSACSKTCGDGTQTRTRVCDDPAPKNGGSACVGDSSQTQACKIATSPVDGHWGSWTAWSACSKTCGDGTQTRTRMCDDPAPKNGGSACVGDSSQTQACKIATCWIGEQSLKLRIPRRSR</sequence>
<keyword evidence="6" id="KW-0677">Repeat</keyword>
<dbReference type="PhylomeDB" id="A7SYQ3"/>
<dbReference type="GO" id="GO:0016020">
    <property type="term" value="C:membrane"/>
    <property type="evidence" value="ECO:0007669"/>
    <property type="project" value="UniProtKB-SubCell"/>
</dbReference>
<evidence type="ECO:0000313" key="11">
    <source>
        <dbReference type="Proteomes" id="UP000001593"/>
    </source>
</evidence>
<accession>A7SYQ3</accession>
<evidence type="ECO:0000256" key="8">
    <source>
        <dbReference type="ARBA" id="ARBA00023136"/>
    </source>
</evidence>
<dbReference type="PRINTS" id="PR01705">
    <property type="entry name" value="TSP1REPEAT"/>
</dbReference>
<evidence type="ECO:0000256" key="2">
    <source>
        <dbReference type="ARBA" id="ARBA00004613"/>
    </source>
</evidence>
<dbReference type="SUPFAM" id="SSF82895">
    <property type="entry name" value="TSP-1 type 1 repeat"/>
    <property type="match status" value="2"/>
</dbReference>
<dbReference type="AlphaFoldDB" id="A7SYQ3"/>
<keyword evidence="11" id="KW-1185">Reference proteome</keyword>
<dbReference type="HOGENOM" id="CLU_047129_1_0_1"/>
<evidence type="ECO:0000313" key="10">
    <source>
        <dbReference type="EMBL" id="EDO31173.1"/>
    </source>
</evidence>
<name>A7SYQ3_NEMVE</name>
<dbReference type="InterPro" id="IPR052065">
    <property type="entry name" value="Compl_asym_regulator"/>
</dbReference>
<proteinExistence type="predicted"/>
<keyword evidence="7" id="KW-1133">Transmembrane helix</keyword>
<reference evidence="10 11" key="1">
    <citation type="journal article" date="2007" name="Science">
        <title>Sea anemone genome reveals ancestral eumetazoan gene repertoire and genomic organization.</title>
        <authorList>
            <person name="Putnam N.H."/>
            <person name="Srivastava M."/>
            <person name="Hellsten U."/>
            <person name="Dirks B."/>
            <person name="Chapman J."/>
            <person name="Salamov A."/>
            <person name="Terry A."/>
            <person name="Shapiro H."/>
            <person name="Lindquist E."/>
            <person name="Kapitonov V.V."/>
            <person name="Jurka J."/>
            <person name="Genikhovich G."/>
            <person name="Grigoriev I.V."/>
            <person name="Lucas S.M."/>
            <person name="Steele R.E."/>
            <person name="Finnerty J.R."/>
            <person name="Technau U."/>
            <person name="Martindale M.Q."/>
            <person name="Rokhsar D.S."/>
        </authorList>
    </citation>
    <scope>NUCLEOTIDE SEQUENCE [LARGE SCALE GENOMIC DNA]</scope>
    <source>
        <strain evidence="11">CH2 X CH6</strain>
    </source>
</reference>
<evidence type="ECO:0000256" key="3">
    <source>
        <dbReference type="ARBA" id="ARBA00022525"/>
    </source>
</evidence>
<dbReference type="PANTHER" id="PTHR22906">
    <property type="entry name" value="PROPERDIN"/>
    <property type="match status" value="1"/>
</dbReference>
<dbReference type="eggNOG" id="KOG0613">
    <property type="taxonomic scope" value="Eukaryota"/>
</dbReference>
<dbReference type="PANTHER" id="PTHR22906:SF43">
    <property type="entry name" value="PROPERDIN"/>
    <property type="match status" value="1"/>
</dbReference>
<evidence type="ECO:0000256" key="9">
    <source>
        <dbReference type="ARBA" id="ARBA00023157"/>
    </source>
</evidence>
<dbReference type="Pfam" id="PF00090">
    <property type="entry name" value="TSP_1"/>
    <property type="match status" value="2"/>
</dbReference>
<evidence type="ECO:0000256" key="4">
    <source>
        <dbReference type="ARBA" id="ARBA00022692"/>
    </source>
</evidence>
<dbReference type="EMBL" id="DS469930">
    <property type="protein sequence ID" value="EDO31173.1"/>
    <property type="molecule type" value="Genomic_DNA"/>
</dbReference>
<keyword evidence="9" id="KW-1015">Disulfide bond</keyword>
<keyword evidence="8" id="KW-0472">Membrane</keyword>
<dbReference type="PROSITE" id="PS50092">
    <property type="entry name" value="TSP1"/>
    <property type="match status" value="2"/>
</dbReference>
<feature type="non-terminal residue" evidence="10">
    <location>
        <position position="129"/>
    </location>
</feature>
<evidence type="ECO:0000256" key="6">
    <source>
        <dbReference type="ARBA" id="ARBA00022737"/>
    </source>
</evidence>
<protein>
    <submittedName>
        <fullName evidence="10">Uncharacterized protein</fullName>
    </submittedName>
</protein>
<dbReference type="OMA" id="HRACANP"/>
<dbReference type="InterPro" id="IPR036383">
    <property type="entry name" value="TSP1_rpt_sf"/>
</dbReference>
<evidence type="ECO:0000256" key="5">
    <source>
        <dbReference type="ARBA" id="ARBA00022729"/>
    </source>
</evidence>
<dbReference type="InParanoid" id="A7SYQ3"/>
<comment type="subcellular location">
    <subcellularLocation>
        <location evidence="1">Membrane</location>
        <topology evidence="1">Single-pass membrane protein</topology>
    </subcellularLocation>
    <subcellularLocation>
        <location evidence="2">Secreted</location>
    </subcellularLocation>
</comment>
<keyword evidence="4" id="KW-0812">Transmembrane</keyword>
<evidence type="ECO:0000256" key="7">
    <source>
        <dbReference type="ARBA" id="ARBA00022989"/>
    </source>
</evidence>